<evidence type="ECO:0000313" key="4">
    <source>
        <dbReference type="Proteomes" id="UP000626109"/>
    </source>
</evidence>
<organism evidence="3 4">
    <name type="scientific">Polarella glacialis</name>
    <name type="common">Dinoflagellate</name>
    <dbReference type="NCBI Taxonomy" id="89957"/>
    <lineage>
        <taxon>Eukaryota</taxon>
        <taxon>Sar</taxon>
        <taxon>Alveolata</taxon>
        <taxon>Dinophyceae</taxon>
        <taxon>Suessiales</taxon>
        <taxon>Suessiaceae</taxon>
        <taxon>Polarella</taxon>
    </lineage>
</organism>
<feature type="domain" description="SAP" evidence="2">
    <location>
        <begin position="7"/>
        <end position="41"/>
    </location>
</feature>
<dbReference type="Proteomes" id="UP000626109">
    <property type="component" value="Unassembled WGS sequence"/>
</dbReference>
<dbReference type="Gene3D" id="1.10.720.30">
    <property type="entry name" value="SAP domain"/>
    <property type="match status" value="1"/>
</dbReference>
<dbReference type="SUPFAM" id="SSF68906">
    <property type="entry name" value="SAP domain"/>
    <property type="match status" value="1"/>
</dbReference>
<dbReference type="AlphaFoldDB" id="A0A813J2V0"/>
<sequence>MADVRSLNRLSLEELQVALEERGLDTDGKKFTLVERLSQAQAAEERDDMAADPYGEALAFDPYLDPAATFDPYLDPAAQDHESRAQGDRSRSRSRSLEGRQPTGSSEKARASSLRRLADNICGVGLQTTLASLDSAVTTGSVPSKLLAELEDKLCSCIGMIEAQQKT</sequence>
<evidence type="ECO:0000256" key="1">
    <source>
        <dbReference type="SAM" id="MobiDB-lite"/>
    </source>
</evidence>
<feature type="region of interest" description="Disordered" evidence="1">
    <location>
        <begin position="70"/>
        <end position="112"/>
    </location>
</feature>
<reference evidence="3" key="1">
    <citation type="submission" date="2021-02" db="EMBL/GenBank/DDBJ databases">
        <authorList>
            <person name="Dougan E. K."/>
            <person name="Rhodes N."/>
            <person name="Thang M."/>
            <person name="Chan C."/>
        </authorList>
    </citation>
    <scope>NUCLEOTIDE SEQUENCE</scope>
</reference>
<accession>A0A813J2V0</accession>
<gene>
    <name evidence="3" type="ORF">PGLA2088_LOCUS14328</name>
</gene>
<dbReference type="EMBL" id="CAJNNW010017409">
    <property type="protein sequence ID" value="CAE8660906.1"/>
    <property type="molecule type" value="Genomic_DNA"/>
</dbReference>
<dbReference type="InterPro" id="IPR036361">
    <property type="entry name" value="SAP_dom_sf"/>
</dbReference>
<dbReference type="SMART" id="SM00513">
    <property type="entry name" value="SAP"/>
    <property type="match status" value="1"/>
</dbReference>
<dbReference type="Pfam" id="PF02037">
    <property type="entry name" value="SAP"/>
    <property type="match status" value="1"/>
</dbReference>
<name>A0A813J2V0_POLGL</name>
<dbReference type="PROSITE" id="PS50800">
    <property type="entry name" value="SAP"/>
    <property type="match status" value="1"/>
</dbReference>
<evidence type="ECO:0000259" key="2">
    <source>
        <dbReference type="PROSITE" id="PS50800"/>
    </source>
</evidence>
<comment type="caution">
    <text evidence="3">The sequence shown here is derived from an EMBL/GenBank/DDBJ whole genome shotgun (WGS) entry which is preliminary data.</text>
</comment>
<dbReference type="InterPro" id="IPR003034">
    <property type="entry name" value="SAP_dom"/>
</dbReference>
<proteinExistence type="predicted"/>
<evidence type="ECO:0000313" key="3">
    <source>
        <dbReference type="EMBL" id="CAE8660906.1"/>
    </source>
</evidence>
<protein>
    <recommendedName>
        <fullName evidence="2">SAP domain-containing protein</fullName>
    </recommendedName>
</protein>
<feature type="compositionally biased region" description="Basic and acidic residues" evidence="1">
    <location>
        <begin position="78"/>
        <end position="98"/>
    </location>
</feature>